<dbReference type="SUPFAM" id="SSF54211">
    <property type="entry name" value="Ribosomal protein S5 domain 2-like"/>
    <property type="match status" value="1"/>
</dbReference>
<comment type="function">
    <text evidence="1 7">RNaseP catalyzes the removal of the 5'-leader sequence from pre-tRNA to produce the mature 5'-terminus. It can also cleave other RNA substrates such as 4.5S RNA. The protein component plays an auxiliary but essential role in vivo by binding to the 5'-leader sequence and broadening the substrate specificity of the ribozyme.</text>
</comment>
<keyword evidence="2 7" id="KW-0819">tRNA processing</keyword>
<evidence type="ECO:0000256" key="1">
    <source>
        <dbReference type="ARBA" id="ARBA00002663"/>
    </source>
</evidence>
<comment type="similarity">
    <text evidence="7">Belongs to the RnpA family.</text>
</comment>
<evidence type="ECO:0000256" key="2">
    <source>
        <dbReference type="ARBA" id="ARBA00022694"/>
    </source>
</evidence>
<evidence type="ECO:0000256" key="3">
    <source>
        <dbReference type="ARBA" id="ARBA00022722"/>
    </source>
</evidence>
<dbReference type="InterPro" id="IPR000100">
    <property type="entry name" value="RNase_P"/>
</dbReference>
<name>V8CCY1_9HELI</name>
<feature type="region of interest" description="Disordered" evidence="9">
    <location>
        <begin position="38"/>
        <end position="60"/>
    </location>
</feature>
<dbReference type="PROSITE" id="PS00648">
    <property type="entry name" value="RIBONUCLEASE_P"/>
    <property type="match status" value="1"/>
</dbReference>
<dbReference type="HAMAP" id="MF_00227">
    <property type="entry name" value="RNase_P"/>
    <property type="match status" value="1"/>
</dbReference>
<dbReference type="OrthoDB" id="9810867at2"/>
<dbReference type="eggNOG" id="COG0594">
    <property type="taxonomic scope" value="Bacteria"/>
</dbReference>
<dbReference type="Gene3D" id="3.30.230.10">
    <property type="match status" value="1"/>
</dbReference>
<dbReference type="HOGENOM" id="CLU_117179_9_3_7"/>
<dbReference type="EC" id="3.1.26.5" evidence="7 8"/>
<comment type="catalytic activity">
    <reaction evidence="7">
        <text>Endonucleolytic cleavage of RNA, removing 5'-extranucleotides from tRNA precursor.</text>
        <dbReference type="EC" id="3.1.26.5"/>
    </reaction>
</comment>
<dbReference type="PANTHER" id="PTHR33992:SF1">
    <property type="entry name" value="RIBONUCLEASE P PROTEIN COMPONENT"/>
    <property type="match status" value="1"/>
</dbReference>
<evidence type="ECO:0000256" key="7">
    <source>
        <dbReference type="HAMAP-Rule" id="MF_00227"/>
    </source>
</evidence>
<reference evidence="10 11" key="1">
    <citation type="journal article" date="2014" name="Genome Announc.">
        <title>Draft genome sequences of six enterohepatic helicobacter species isolated from humans and one from rhesus macaques.</title>
        <authorList>
            <person name="Shen Z."/>
            <person name="Sheh A."/>
            <person name="Young S.K."/>
            <person name="Abouelliel A."/>
            <person name="Ward D.V."/>
            <person name="Earl A.M."/>
            <person name="Fox J.G."/>
        </authorList>
    </citation>
    <scope>NUCLEOTIDE SEQUENCE [LARGE SCALE GENOMIC DNA]</scope>
    <source>
        <strain evidence="10 11">MIT 99-5501</strain>
    </source>
</reference>
<dbReference type="PANTHER" id="PTHR33992">
    <property type="entry name" value="RIBONUCLEASE P PROTEIN COMPONENT"/>
    <property type="match status" value="1"/>
</dbReference>
<evidence type="ECO:0000256" key="8">
    <source>
        <dbReference type="NCBIfam" id="TIGR00188"/>
    </source>
</evidence>
<sequence>MQTLKTKKEFDTVYKNGFLRYGKSFALYVYKERANPQNPHLLPSKSSESKNAQSKIEHQESKIGLSVSKKIGNAVTRNKIKRRVKAILRDYQKDFREIERGFRIIFVAKAGVDMLSFSELKLSFEMTLGFALEKLKGYKNHTRNNTKMPRKIIQTSIKRTNKGV</sequence>
<dbReference type="EMBL" id="AZJI01000001">
    <property type="protein sequence ID" value="ETD25219.1"/>
    <property type="molecule type" value="Genomic_DNA"/>
</dbReference>
<evidence type="ECO:0000256" key="9">
    <source>
        <dbReference type="SAM" id="MobiDB-lite"/>
    </source>
</evidence>
<evidence type="ECO:0000256" key="4">
    <source>
        <dbReference type="ARBA" id="ARBA00022759"/>
    </source>
</evidence>
<dbReference type="AlphaFoldDB" id="V8CCY1"/>
<dbReference type="Pfam" id="PF00825">
    <property type="entry name" value="Ribonuclease_P"/>
    <property type="match status" value="1"/>
</dbReference>
<dbReference type="PATRIC" id="fig|1357400.3.peg.764"/>
<dbReference type="GO" id="GO:0042781">
    <property type="term" value="F:3'-tRNA processing endoribonuclease activity"/>
    <property type="evidence" value="ECO:0007669"/>
    <property type="project" value="TreeGrafter"/>
</dbReference>
<dbReference type="GO" id="GO:0004526">
    <property type="term" value="F:ribonuclease P activity"/>
    <property type="evidence" value="ECO:0007669"/>
    <property type="project" value="UniProtKB-UniRule"/>
</dbReference>
<dbReference type="InterPro" id="IPR014721">
    <property type="entry name" value="Ribsml_uS5_D2-typ_fold_subgr"/>
</dbReference>
<dbReference type="GO" id="GO:0030677">
    <property type="term" value="C:ribonuclease P complex"/>
    <property type="evidence" value="ECO:0007669"/>
    <property type="project" value="TreeGrafter"/>
</dbReference>
<dbReference type="GO" id="GO:0001682">
    <property type="term" value="P:tRNA 5'-leader removal"/>
    <property type="evidence" value="ECO:0007669"/>
    <property type="project" value="UniProtKB-UniRule"/>
</dbReference>
<evidence type="ECO:0000256" key="5">
    <source>
        <dbReference type="ARBA" id="ARBA00022801"/>
    </source>
</evidence>
<evidence type="ECO:0000313" key="10">
    <source>
        <dbReference type="EMBL" id="ETD25219.1"/>
    </source>
</evidence>
<evidence type="ECO:0000256" key="6">
    <source>
        <dbReference type="ARBA" id="ARBA00022884"/>
    </source>
</evidence>
<dbReference type="GO" id="GO:0000049">
    <property type="term" value="F:tRNA binding"/>
    <property type="evidence" value="ECO:0007669"/>
    <property type="project" value="UniProtKB-UniRule"/>
</dbReference>
<gene>
    <name evidence="7" type="primary">rnpA</name>
    <name evidence="10" type="ORF">HMPREF2086_00554</name>
</gene>
<comment type="subunit">
    <text evidence="7">Consists of a catalytic RNA component (M1 or rnpB) and a protein subunit.</text>
</comment>
<keyword evidence="3 7" id="KW-0540">Nuclease</keyword>
<keyword evidence="11" id="KW-1185">Reference proteome</keyword>
<organism evidence="10 11">
    <name type="scientific">Helicobacter macacae MIT 99-5501</name>
    <dbReference type="NCBI Taxonomy" id="1357400"/>
    <lineage>
        <taxon>Bacteria</taxon>
        <taxon>Pseudomonadati</taxon>
        <taxon>Campylobacterota</taxon>
        <taxon>Epsilonproteobacteria</taxon>
        <taxon>Campylobacterales</taxon>
        <taxon>Helicobacteraceae</taxon>
        <taxon>Helicobacter</taxon>
    </lineage>
</organism>
<dbReference type="RefSeq" id="WP_023927278.1">
    <property type="nucleotide sequence ID" value="NZ_KI669454.1"/>
</dbReference>
<feature type="compositionally biased region" description="Polar residues" evidence="9">
    <location>
        <begin position="44"/>
        <end position="54"/>
    </location>
</feature>
<comment type="caution">
    <text evidence="10">The sequence shown here is derived from an EMBL/GenBank/DDBJ whole genome shotgun (WGS) entry which is preliminary data.</text>
</comment>
<evidence type="ECO:0000313" key="11">
    <source>
        <dbReference type="Proteomes" id="UP000018731"/>
    </source>
</evidence>
<keyword evidence="6 7" id="KW-0694">RNA-binding</keyword>
<accession>V8CCY1</accession>
<dbReference type="InterPro" id="IPR020539">
    <property type="entry name" value="RNase_P_CS"/>
</dbReference>
<proteinExistence type="inferred from homology"/>
<dbReference type="InterPro" id="IPR020568">
    <property type="entry name" value="Ribosomal_Su5_D2-typ_SF"/>
</dbReference>
<keyword evidence="4 7" id="KW-0255">Endonuclease</keyword>
<dbReference type="STRING" id="1357400.HMPREF2086_00554"/>
<keyword evidence="5 7" id="KW-0378">Hydrolase</keyword>
<dbReference type="Proteomes" id="UP000018731">
    <property type="component" value="Unassembled WGS sequence"/>
</dbReference>
<protein>
    <recommendedName>
        <fullName evidence="7 8">Ribonuclease P protein component</fullName>
        <shortName evidence="7">RNase P protein</shortName>
        <shortName evidence="7">RNaseP protein</shortName>
        <ecNumber evidence="7 8">3.1.26.5</ecNumber>
    </recommendedName>
    <alternativeName>
        <fullName evidence="7">Protein C5</fullName>
    </alternativeName>
</protein>
<dbReference type="NCBIfam" id="TIGR00188">
    <property type="entry name" value="rnpA"/>
    <property type="match status" value="1"/>
</dbReference>